<dbReference type="InterPro" id="IPR005135">
    <property type="entry name" value="Endo/exonuclease/phosphatase"/>
</dbReference>
<evidence type="ECO:0000259" key="1">
    <source>
        <dbReference type="Pfam" id="PF03372"/>
    </source>
</evidence>
<evidence type="ECO:0000313" key="3">
    <source>
        <dbReference type="Proteomes" id="UP001175228"/>
    </source>
</evidence>
<dbReference type="EMBL" id="JAUEPU010000144">
    <property type="protein sequence ID" value="KAK0475947.1"/>
    <property type="molecule type" value="Genomic_DNA"/>
</dbReference>
<proteinExistence type="predicted"/>
<keyword evidence="2" id="KW-0378">Hydrolase</keyword>
<dbReference type="InterPro" id="IPR036691">
    <property type="entry name" value="Endo/exonu/phosph_ase_sf"/>
</dbReference>
<keyword evidence="3" id="KW-1185">Reference proteome</keyword>
<dbReference type="GO" id="GO:0004519">
    <property type="term" value="F:endonuclease activity"/>
    <property type="evidence" value="ECO:0007669"/>
    <property type="project" value="UniProtKB-KW"/>
</dbReference>
<name>A0AA39U235_9AGAR</name>
<dbReference type="Gene3D" id="3.60.10.10">
    <property type="entry name" value="Endonuclease/exonuclease/phosphatase"/>
    <property type="match status" value="1"/>
</dbReference>
<feature type="domain" description="Endonuclease/exonuclease/phosphatase" evidence="1">
    <location>
        <begin position="27"/>
        <end position="244"/>
    </location>
</feature>
<sequence>KASLKIAVLNIRGLGNVNAWHPDNKWNHINQIMNTKRIAVLVVGEAHLNEERKTAIENMPRGCLRVLHSEDPVSPNARGITIVLNKSLTETENIVATEIIAGRALLVETCWHRNEKLSILGVYAPVNPVENTRFWGDINEFFLNNPNTRKPDVMAGDMNVTEDPIDQFPACQDYIPAVDSLDILQTSLHLIDGWQNCYPTTTKYTWQRPATGPQSRLDRIYVRSDMNEHCFEWNIEKSRIPTDHDMVSVRYSMVTAPQIGHGRWAMPLHIVRDHIVKGFIIKAGRTLQDDVEKYSKPENHTPEKNPQKLWEDFSKELRTLARERAKVVVLTIDREIRQIEMEIMVEENSRDRPQSDEPSVNLKLMALHTRLDELTQKHHKKWHEAAQAQNMLEGEVISKYWSGIN</sequence>
<protein>
    <submittedName>
        <fullName evidence="2">Endonuclease/exonuclease/phosphatase</fullName>
    </submittedName>
</protein>
<keyword evidence="2" id="KW-0255">Endonuclease</keyword>
<gene>
    <name evidence="2" type="ORF">EDD18DRAFT_1049352</name>
</gene>
<evidence type="ECO:0000313" key="2">
    <source>
        <dbReference type="EMBL" id="KAK0475947.1"/>
    </source>
</evidence>
<keyword evidence="2" id="KW-0540">Nuclease</keyword>
<accession>A0AA39U235</accession>
<reference evidence="2" key="1">
    <citation type="submission" date="2023-06" db="EMBL/GenBank/DDBJ databases">
        <authorList>
            <consortium name="Lawrence Berkeley National Laboratory"/>
            <person name="Ahrendt S."/>
            <person name="Sahu N."/>
            <person name="Indic B."/>
            <person name="Wong-Bajracharya J."/>
            <person name="Merenyi Z."/>
            <person name="Ke H.-M."/>
            <person name="Monk M."/>
            <person name="Kocsube S."/>
            <person name="Drula E."/>
            <person name="Lipzen A."/>
            <person name="Balint B."/>
            <person name="Henrissat B."/>
            <person name="Andreopoulos B."/>
            <person name="Martin F.M."/>
            <person name="Harder C.B."/>
            <person name="Rigling D."/>
            <person name="Ford K.L."/>
            <person name="Foster G.D."/>
            <person name="Pangilinan J."/>
            <person name="Papanicolaou A."/>
            <person name="Barry K."/>
            <person name="LaButti K."/>
            <person name="Viragh M."/>
            <person name="Koriabine M."/>
            <person name="Yan M."/>
            <person name="Riley R."/>
            <person name="Champramary S."/>
            <person name="Plett K.L."/>
            <person name="Tsai I.J."/>
            <person name="Slot J."/>
            <person name="Sipos G."/>
            <person name="Plett J."/>
            <person name="Nagy L.G."/>
            <person name="Grigoriev I.V."/>
        </authorList>
    </citation>
    <scope>NUCLEOTIDE SEQUENCE</scope>
    <source>
        <strain evidence="2">HWK02</strain>
    </source>
</reference>
<feature type="non-terminal residue" evidence="2">
    <location>
        <position position="1"/>
    </location>
</feature>
<organism evidence="2 3">
    <name type="scientific">Armillaria luteobubalina</name>
    <dbReference type="NCBI Taxonomy" id="153913"/>
    <lineage>
        <taxon>Eukaryota</taxon>
        <taxon>Fungi</taxon>
        <taxon>Dikarya</taxon>
        <taxon>Basidiomycota</taxon>
        <taxon>Agaricomycotina</taxon>
        <taxon>Agaricomycetes</taxon>
        <taxon>Agaricomycetidae</taxon>
        <taxon>Agaricales</taxon>
        <taxon>Marasmiineae</taxon>
        <taxon>Physalacriaceae</taxon>
        <taxon>Armillaria</taxon>
    </lineage>
</organism>
<dbReference type="Proteomes" id="UP001175228">
    <property type="component" value="Unassembled WGS sequence"/>
</dbReference>
<comment type="caution">
    <text evidence="2">The sequence shown here is derived from an EMBL/GenBank/DDBJ whole genome shotgun (WGS) entry which is preliminary data.</text>
</comment>
<feature type="non-terminal residue" evidence="2">
    <location>
        <position position="405"/>
    </location>
</feature>
<dbReference type="SUPFAM" id="SSF56219">
    <property type="entry name" value="DNase I-like"/>
    <property type="match status" value="1"/>
</dbReference>
<dbReference type="AlphaFoldDB" id="A0AA39U235"/>
<dbReference type="Pfam" id="PF03372">
    <property type="entry name" value="Exo_endo_phos"/>
    <property type="match status" value="1"/>
</dbReference>